<dbReference type="NCBIfam" id="NF002806">
    <property type="entry name" value="PRK02948.1"/>
    <property type="match status" value="1"/>
</dbReference>
<keyword evidence="9 13" id="KW-0408">Iron</keyword>
<dbReference type="GO" id="GO:0030170">
    <property type="term" value="F:pyridoxal phosphate binding"/>
    <property type="evidence" value="ECO:0007669"/>
    <property type="project" value="UniProtKB-UniRule"/>
</dbReference>
<dbReference type="EC" id="2.8.1.7" evidence="4 13"/>
<comment type="function">
    <text evidence="13">Master enzyme that delivers sulfur to a number of partners involved in Fe-S cluster assembly, tRNA modification or cofactor biosynthesis. Catalyzes the removal of elemental sulfur atoms from cysteine to produce alanine. Functions as a sulfur delivery protein for Fe-S cluster synthesis onto IscU, an Fe-S scaffold assembly protein, as well as other S acceptor proteins.</text>
</comment>
<comment type="subcellular location">
    <subcellularLocation>
        <location evidence="13">Cytoplasm</location>
    </subcellularLocation>
</comment>
<reference evidence="16 17" key="1">
    <citation type="submission" date="2015-03" db="EMBL/GenBank/DDBJ databases">
        <authorList>
            <consortium name="Pathogen Informatics"/>
            <person name="Murphy D."/>
        </authorList>
    </citation>
    <scope>NUCLEOTIDE SEQUENCE [LARGE SCALE GENOMIC DNA]</scope>
    <source>
        <strain evidence="16 17">IP27818</strain>
    </source>
</reference>
<evidence type="ECO:0000256" key="1">
    <source>
        <dbReference type="ARBA" id="ARBA00001933"/>
    </source>
</evidence>
<dbReference type="FunFam" id="3.40.640.10:FF:000003">
    <property type="entry name" value="Cysteine desulfurase IscS"/>
    <property type="match status" value="1"/>
</dbReference>
<evidence type="ECO:0000256" key="13">
    <source>
        <dbReference type="HAMAP-Rule" id="MF_00331"/>
    </source>
</evidence>
<evidence type="ECO:0000256" key="8">
    <source>
        <dbReference type="ARBA" id="ARBA00022898"/>
    </source>
</evidence>
<feature type="binding site" description="via persulfide group" evidence="13">
    <location>
        <position position="333"/>
    </location>
    <ligand>
        <name>[2Fe-2S] cluster</name>
        <dbReference type="ChEBI" id="CHEBI:190135"/>
        <note>ligand shared with IscU</note>
    </ligand>
</feature>
<dbReference type="PIRSF" id="PIRSF005572">
    <property type="entry name" value="NifS"/>
    <property type="match status" value="1"/>
</dbReference>
<dbReference type="InterPro" id="IPR000192">
    <property type="entry name" value="Aminotrans_V_dom"/>
</dbReference>
<dbReference type="GO" id="GO:0044571">
    <property type="term" value="P:[2Fe-2S] cluster assembly"/>
    <property type="evidence" value="ECO:0007669"/>
    <property type="project" value="UniProtKB-UniRule"/>
</dbReference>
<comment type="cofactor">
    <cofactor evidence="1 13 14">
        <name>pyridoxal 5'-phosphate</name>
        <dbReference type="ChEBI" id="CHEBI:597326"/>
    </cofactor>
</comment>
<sequence length="409" mass="45293">MTESKIKTPIYLDYAATTPVDPRVAEKMMQYLTLDGIFGNPASRSHKFGWQAEEAVDIARNDIAALVGADPREIVFTSGATESDNLAIKGAANFYQKKGKHIITCKTEHKAVLDTCRQLEREGFEVTYLAPQSNGIIDLKQLEAAMREDTILVSIMHVNNEIGVVQDIAEIGEMCRSRGIIFHVDATQSVGKLPIDLSKLKVDLMSFSAHKVYGPMGIGALFVRRKPRIRIEAQQHGGGHERGMRSGTLPVHQIAGMGEAYRIAKEEMESEAARLRSLRLRLWNGIKDIEEVYLNGDLENGAPGILNVSFNYVEGESLIMALKDLAVSSGSACTSASLEPSYVLRALGMNDELAHSSIRFSLGRFTTEEEIDYAIALVRKSIGRLRDLSPLWEMFKQGVDISSIEWSHH</sequence>
<organism evidence="16 17">
    <name type="scientific">Yersinia enterocolitica</name>
    <dbReference type="NCBI Taxonomy" id="630"/>
    <lineage>
        <taxon>Bacteria</taxon>
        <taxon>Pseudomonadati</taxon>
        <taxon>Pseudomonadota</taxon>
        <taxon>Gammaproteobacteria</taxon>
        <taxon>Enterobacterales</taxon>
        <taxon>Yersiniaceae</taxon>
        <taxon>Yersinia</taxon>
    </lineage>
</organism>
<dbReference type="InterPro" id="IPR020578">
    <property type="entry name" value="Aminotrans_V_PyrdxlP_BS"/>
</dbReference>
<feature type="active site" description="Cysteine persulfide intermediate" evidence="13">
    <location>
        <position position="333"/>
    </location>
</feature>
<dbReference type="GO" id="GO:1990221">
    <property type="term" value="C:L-cysteine desulfurase complex"/>
    <property type="evidence" value="ECO:0007669"/>
    <property type="project" value="UniProtKB-ARBA"/>
</dbReference>
<keyword evidence="8 13" id="KW-0663">Pyridoxal phosphate</keyword>
<dbReference type="PROSITE" id="PS00595">
    <property type="entry name" value="AA_TRANSFER_CLASS_5"/>
    <property type="match status" value="1"/>
</dbReference>
<keyword evidence="5 13" id="KW-0808">Transferase</keyword>
<dbReference type="SUPFAM" id="SSF53383">
    <property type="entry name" value="PLP-dependent transferases"/>
    <property type="match status" value="1"/>
</dbReference>
<name>A0A9P1M260_YEREN</name>
<comment type="pathway">
    <text evidence="2 13">Cofactor biosynthesis; iron-sulfur cluster biosynthesis.</text>
</comment>
<comment type="caution">
    <text evidence="16">The sequence shown here is derived from an EMBL/GenBank/DDBJ whole genome shotgun (WGS) entry which is preliminary data.</text>
</comment>
<dbReference type="InterPro" id="IPR010240">
    <property type="entry name" value="Cys_deSase_IscS"/>
</dbReference>
<comment type="catalytic activity">
    <reaction evidence="11 13">
        <text>(sulfur carrier)-H + L-cysteine = (sulfur carrier)-SH + L-alanine</text>
        <dbReference type="Rhea" id="RHEA:43892"/>
        <dbReference type="Rhea" id="RHEA-COMP:14737"/>
        <dbReference type="Rhea" id="RHEA-COMP:14739"/>
        <dbReference type="ChEBI" id="CHEBI:29917"/>
        <dbReference type="ChEBI" id="CHEBI:35235"/>
        <dbReference type="ChEBI" id="CHEBI:57972"/>
        <dbReference type="ChEBI" id="CHEBI:64428"/>
        <dbReference type="EC" id="2.8.1.7"/>
    </reaction>
</comment>
<accession>A0A9P1M260</accession>
<comment type="similarity">
    <text evidence="3 13">Belongs to the class-V pyridoxal-phosphate-dependent aminotransferase family. NifS/IscS subfamily.</text>
</comment>
<comment type="subunit">
    <text evidence="13">Homodimer. Forms a heterotetramer with IscU, interacts with other sulfur acceptors.</text>
</comment>
<feature type="binding site" evidence="13">
    <location>
        <position position="160"/>
    </location>
    <ligand>
        <name>pyridoxal 5'-phosphate</name>
        <dbReference type="ChEBI" id="CHEBI:597326"/>
    </ligand>
</feature>
<evidence type="ECO:0000259" key="15">
    <source>
        <dbReference type="Pfam" id="PF00266"/>
    </source>
</evidence>
<dbReference type="Pfam" id="PF00266">
    <property type="entry name" value="Aminotran_5"/>
    <property type="match status" value="1"/>
</dbReference>
<dbReference type="PANTHER" id="PTHR11601:SF34">
    <property type="entry name" value="CYSTEINE DESULFURASE"/>
    <property type="match status" value="1"/>
</dbReference>
<feature type="binding site" evidence="13">
    <location>
        <begin position="80"/>
        <end position="81"/>
    </location>
    <ligand>
        <name>pyridoxal 5'-phosphate</name>
        <dbReference type="ChEBI" id="CHEBI:597326"/>
    </ligand>
</feature>
<evidence type="ECO:0000256" key="5">
    <source>
        <dbReference type="ARBA" id="ARBA00022679"/>
    </source>
</evidence>
<protein>
    <recommendedName>
        <fullName evidence="12 13">Cysteine desulfurase IscS</fullName>
        <ecNumber evidence="4 13">2.8.1.7</ecNumber>
    </recommendedName>
</protein>
<evidence type="ECO:0000256" key="4">
    <source>
        <dbReference type="ARBA" id="ARBA00012239"/>
    </source>
</evidence>
<dbReference type="InterPro" id="IPR016454">
    <property type="entry name" value="Cysteine_dSase"/>
</dbReference>
<feature type="binding site" evidence="13">
    <location>
        <position position="248"/>
    </location>
    <ligand>
        <name>pyridoxal 5'-phosphate</name>
        <dbReference type="ChEBI" id="CHEBI:597326"/>
    </ligand>
</feature>
<dbReference type="NCBIfam" id="TIGR02006">
    <property type="entry name" value="IscS"/>
    <property type="match status" value="1"/>
</dbReference>
<keyword evidence="13" id="KW-0963">Cytoplasm</keyword>
<evidence type="ECO:0000313" key="17">
    <source>
        <dbReference type="Proteomes" id="UP000041356"/>
    </source>
</evidence>
<dbReference type="Gene3D" id="3.90.1150.10">
    <property type="entry name" value="Aspartate Aminotransferase, domain 1"/>
    <property type="match status" value="1"/>
</dbReference>
<feature type="modified residue" description="N6-(pyridoxal phosphate)lysine" evidence="13">
    <location>
        <position position="211"/>
    </location>
</feature>
<dbReference type="Proteomes" id="UP000041356">
    <property type="component" value="Unassembled WGS sequence"/>
</dbReference>
<evidence type="ECO:0000256" key="12">
    <source>
        <dbReference type="ARBA" id="ARBA00072125"/>
    </source>
</evidence>
<feature type="domain" description="Aminotransferase class V" evidence="15">
    <location>
        <begin position="10"/>
        <end position="373"/>
    </location>
</feature>
<evidence type="ECO:0000256" key="10">
    <source>
        <dbReference type="ARBA" id="ARBA00023014"/>
    </source>
</evidence>
<evidence type="ECO:0000256" key="7">
    <source>
        <dbReference type="ARBA" id="ARBA00022723"/>
    </source>
</evidence>
<dbReference type="InterPro" id="IPR015422">
    <property type="entry name" value="PyrdxlP-dep_Trfase_small"/>
</dbReference>
<dbReference type="FunFam" id="3.90.1150.10:FF:000002">
    <property type="entry name" value="Cysteine desulfurase IscS"/>
    <property type="match status" value="1"/>
</dbReference>
<dbReference type="EMBL" id="CPZF01000001">
    <property type="protein sequence ID" value="CNE90273.1"/>
    <property type="molecule type" value="Genomic_DNA"/>
</dbReference>
<dbReference type="HAMAP" id="MF_00331">
    <property type="entry name" value="Cys_desulf_IscS"/>
    <property type="match status" value="1"/>
</dbReference>
<evidence type="ECO:0000256" key="2">
    <source>
        <dbReference type="ARBA" id="ARBA00005151"/>
    </source>
</evidence>
<evidence type="ECO:0000256" key="9">
    <source>
        <dbReference type="ARBA" id="ARBA00023004"/>
    </source>
</evidence>
<keyword evidence="7 13" id="KW-0479">Metal-binding</keyword>
<feature type="binding site" evidence="13">
    <location>
        <position position="188"/>
    </location>
    <ligand>
        <name>pyridoxal 5'-phosphate</name>
        <dbReference type="ChEBI" id="CHEBI:597326"/>
    </ligand>
</feature>
<feature type="binding site" evidence="13">
    <location>
        <begin position="208"/>
        <end position="210"/>
    </location>
    <ligand>
        <name>pyridoxal 5'-phosphate</name>
        <dbReference type="ChEBI" id="CHEBI:597326"/>
    </ligand>
</feature>
<dbReference type="InterPro" id="IPR015421">
    <property type="entry name" value="PyrdxlP-dep_Trfase_major"/>
</dbReference>
<dbReference type="GO" id="GO:0031071">
    <property type="term" value="F:cysteine desulfurase activity"/>
    <property type="evidence" value="ECO:0007669"/>
    <property type="project" value="UniProtKB-UniRule"/>
</dbReference>
<dbReference type="NCBIfam" id="NF010611">
    <property type="entry name" value="PRK14012.1"/>
    <property type="match status" value="1"/>
</dbReference>
<evidence type="ECO:0000256" key="6">
    <source>
        <dbReference type="ARBA" id="ARBA00022714"/>
    </source>
</evidence>
<dbReference type="InterPro" id="IPR015424">
    <property type="entry name" value="PyrdxlP-dep_Trfase"/>
</dbReference>
<dbReference type="Gene3D" id="3.40.640.10">
    <property type="entry name" value="Type I PLP-dependent aspartate aminotransferase-like (Major domain)"/>
    <property type="match status" value="1"/>
</dbReference>
<keyword evidence="10 13" id="KW-0411">Iron-sulfur</keyword>
<evidence type="ECO:0000256" key="3">
    <source>
        <dbReference type="ARBA" id="ARBA00006490"/>
    </source>
</evidence>
<dbReference type="AlphaFoldDB" id="A0A9P1M260"/>
<keyword evidence="6 13" id="KW-0001">2Fe-2S</keyword>
<evidence type="ECO:0000256" key="14">
    <source>
        <dbReference type="RuleBase" id="RU004504"/>
    </source>
</evidence>
<evidence type="ECO:0000313" key="16">
    <source>
        <dbReference type="EMBL" id="CNE90273.1"/>
    </source>
</evidence>
<dbReference type="GO" id="GO:0051537">
    <property type="term" value="F:2 iron, 2 sulfur cluster binding"/>
    <property type="evidence" value="ECO:0007669"/>
    <property type="project" value="UniProtKB-UniRule"/>
</dbReference>
<gene>
    <name evidence="13 16" type="primary">iscS</name>
    <name evidence="16" type="ORF">ERS137939_00162</name>
</gene>
<evidence type="ECO:0000256" key="11">
    <source>
        <dbReference type="ARBA" id="ARBA00050776"/>
    </source>
</evidence>
<proteinExistence type="inferred from homology"/>
<dbReference type="PANTHER" id="PTHR11601">
    <property type="entry name" value="CYSTEINE DESULFURYLASE FAMILY MEMBER"/>
    <property type="match status" value="1"/>
</dbReference>
<dbReference type="GO" id="GO:0046872">
    <property type="term" value="F:metal ion binding"/>
    <property type="evidence" value="ECO:0007669"/>
    <property type="project" value="UniProtKB-KW"/>
</dbReference>